<dbReference type="Proteomes" id="UP000555448">
    <property type="component" value="Unassembled WGS sequence"/>
</dbReference>
<dbReference type="AlphaFoldDB" id="A0A7W7K5M8"/>
<name>A0A7W7K5M8_9SPHN</name>
<feature type="compositionally biased region" description="Low complexity" evidence="1">
    <location>
        <begin position="50"/>
        <end position="64"/>
    </location>
</feature>
<organism evidence="2 3">
    <name type="scientific">Novosphingobium chloroacetimidivorans</name>
    <dbReference type="NCBI Taxonomy" id="1428314"/>
    <lineage>
        <taxon>Bacteria</taxon>
        <taxon>Pseudomonadati</taxon>
        <taxon>Pseudomonadota</taxon>
        <taxon>Alphaproteobacteria</taxon>
        <taxon>Sphingomonadales</taxon>
        <taxon>Sphingomonadaceae</taxon>
        <taxon>Novosphingobium</taxon>
    </lineage>
</organism>
<feature type="region of interest" description="Disordered" evidence="1">
    <location>
        <begin position="39"/>
        <end position="71"/>
    </location>
</feature>
<evidence type="ECO:0000256" key="1">
    <source>
        <dbReference type="SAM" id="MobiDB-lite"/>
    </source>
</evidence>
<evidence type="ECO:0000313" key="3">
    <source>
        <dbReference type="Proteomes" id="UP000555448"/>
    </source>
</evidence>
<proteinExistence type="predicted"/>
<sequence length="71" mass="7361">MRMGAAMALVALAALSACKREPTFDERYAGAQKAIRDKAGELDRDMSTRAAEASESAPDASGAAVDVVTES</sequence>
<protein>
    <recommendedName>
        <fullName evidence="4">Lipoprotein</fullName>
    </recommendedName>
</protein>
<evidence type="ECO:0000313" key="2">
    <source>
        <dbReference type="EMBL" id="MBB4856709.1"/>
    </source>
</evidence>
<evidence type="ECO:0008006" key="4">
    <source>
        <dbReference type="Google" id="ProtNLM"/>
    </source>
</evidence>
<dbReference type="EMBL" id="JACHLR010000001">
    <property type="protein sequence ID" value="MBB4856709.1"/>
    <property type="molecule type" value="Genomic_DNA"/>
</dbReference>
<comment type="caution">
    <text evidence="2">The sequence shown here is derived from an EMBL/GenBank/DDBJ whole genome shotgun (WGS) entry which is preliminary data.</text>
</comment>
<accession>A0A7W7K5M8</accession>
<gene>
    <name evidence="2" type="ORF">HNO88_000006</name>
</gene>
<reference evidence="2 3" key="1">
    <citation type="submission" date="2020-08" db="EMBL/GenBank/DDBJ databases">
        <title>Functional genomics of gut bacteria from endangered species of beetles.</title>
        <authorList>
            <person name="Carlos-Shanley C."/>
        </authorList>
    </citation>
    <scope>NUCLEOTIDE SEQUENCE [LARGE SCALE GENOMIC DNA]</scope>
    <source>
        <strain evidence="2 3">S00245</strain>
    </source>
</reference>
<dbReference type="RefSeq" id="WP_184241537.1">
    <property type="nucleotide sequence ID" value="NZ_JACHLR010000001.1"/>
</dbReference>
<dbReference type="PROSITE" id="PS51257">
    <property type="entry name" value="PROKAR_LIPOPROTEIN"/>
    <property type="match status" value="1"/>
</dbReference>
<keyword evidence="3" id="KW-1185">Reference proteome</keyword>